<dbReference type="SUPFAM" id="SSF56672">
    <property type="entry name" value="DNA/RNA polymerases"/>
    <property type="match status" value="1"/>
</dbReference>
<sequence length="331" mass="37617">MEALHRNNTWVLADLPVGRKAIGCKWIYKIKYKASGEIDSNLYEDVYMALPLGYYDKNGTKVCKLVKSLYGLKQAPSKKGLFITLLVYVDDIVVTDNDLTEIEKFKGFMSSIFMIKDLGKLKYLLGIEVLENQSGICLSQRKYCLKLLNEYGLLACKPAATPLQHNTILSVVETEKDKYLSNMTEYLKLVGKLIYLSVTRPDITYVVHCLSQHMHAPCQSHFGAGLRVLSKKQATIFRSSTELEYRSIQIAANLVFHEKIKHFEIDLHVVREKVSFRVIKTIKIRSAKNVADVFTKGLSIAQHIEFCKRLRAKPAHFTNNLVCLAVFGRSS</sequence>
<evidence type="ECO:0000313" key="2">
    <source>
        <dbReference type="EMBL" id="GJS50087.1"/>
    </source>
</evidence>
<dbReference type="CDD" id="cd09272">
    <property type="entry name" value="RNase_HI_RT_Ty1"/>
    <property type="match status" value="1"/>
</dbReference>
<dbReference type="Proteomes" id="UP001151760">
    <property type="component" value="Unassembled WGS sequence"/>
</dbReference>
<reference evidence="2" key="2">
    <citation type="submission" date="2022-01" db="EMBL/GenBank/DDBJ databases">
        <authorList>
            <person name="Yamashiro T."/>
            <person name="Shiraishi A."/>
            <person name="Satake H."/>
            <person name="Nakayama K."/>
        </authorList>
    </citation>
    <scope>NUCLEOTIDE SEQUENCE</scope>
</reference>
<dbReference type="Pfam" id="PF07727">
    <property type="entry name" value="RVT_2"/>
    <property type="match status" value="1"/>
</dbReference>
<gene>
    <name evidence="2" type="ORF">Tco_0600208</name>
</gene>
<evidence type="ECO:0000259" key="1">
    <source>
        <dbReference type="Pfam" id="PF07727"/>
    </source>
</evidence>
<proteinExistence type="predicted"/>
<accession>A0ABQ4WB33</accession>
<organism evidence="2 3">
    <name type="scientific">Tanacetum coccineum</name>
    <dbReference type="NCBI Taxonomy" id="301880"/>
    <lineage>
        <taxon>Eukaryota</taxon>
        <taxon>Viridiplantae</taxon>
        <taxon>Streptophyta</taxon>
        <taxon>Embryophyta</taxon>
        <taxon>Tracheophyta</taxon>
        <taxon>Spermatophyta</taxon>
        <taxon>Magnoliopsida</taxon>
        <taxon>eudicotyledons</taxon>
        <taxon>Gunneridae</taxon>
        <taxon>Pentapetalae</taxon>
        <taxon>asterids</taxon>
        <taxon>campanulids</taxon>
        <taxon>Asterales</taxon>
        <taxon>Asteraceae</taxon>
        <taxon>Asteroideae</taxon>
        <taxon>Anthemideae</taxon>
        <taxon>Anthemidinae</taxon>
        <taxon>Tanacetum</taxon>
    </lineage>
</organism>
<name>A0ABQ4WB33_9ASTR</name>
<dbReference type="InterPro" id="IPR013103">
    <property type="entry name" value="RVT_2"/>
</dbReference>
<dbReference type="PANTHER" id="PTHR11439:SF489">
    <property type="entry name" value="RNA-DIRECTED DNA POLYMERASE"/>
    <property type="match status" value="1"/>
</dbReference>
<reference evidence="2" key="1">
    <citation type="journal article" date="2022" name="Int. J. Mol. Sci.">
        <title>Draft Genome of Tanacetum Coccineum: Genomic Comparison of Closely Related Tanacetum-Family Plants.</title>
        <authorList>
            <person name="Yamashiro T."/>
            <person name="Shiraishi A."/>
            <person name="Nakayama K."/>
            <person name="Satake H."/>
        </authorList>
    </citation>
    <scope>NUCLEOTIDE SEQUENCE</scope>
</reference>
<feature type="domain" description="Reverse transcriptase Ty1/copia-type" evidence="1">
    <location>
        <begin position="85"/>
        <end position="163"/>
    </location>
</feature>
<protein>
    <submittedName>
        <fullName evidence="2">Ribonuclease H-like domain-containing protein</fullName>
    </submittedName>
</protein>
<dbReference type="EMBL" id="BQNB010008490">
    <property type="protein sequence ID" value="GJS50087.1"/>
    <property type="molecule type" value="Genomic_DNA"/>
</dbReference>
<keyword evidence="3" id="KW-1185">Reference proteome</keyword>
<evidence type="ECO:0000313" key="3">
    <source>
        <dbReference type="Proteomes" id="UP001151760"/>
    </source>
</evidence>
<dbReference type="PANTHER" id="PTHR11439">
    <property type="entry name" value="GAG-POL-RELATED RETROTRANSPOSON"/>
    <property type="match status" value="1"/>
</dbReference>
<comment type="caution">
    <text evidence="2">The sequence shown here is derived from an EMBL/GenBank/DDBJ whole genome shotgun (WGS) entry which is preliminary data.</text>
</comment>
<dbReference type="InterPro" id="IPR043502">
    <property type="entry name" value="DNA/RNA_pol_sf"/>
</dbReference>